<organism evidence="1 2">
    <name type="scientific">Candidatus Ruthenibacterium avium</name>
    <dbReference type="NCBI Taxonomy" id="2838751"/>
    <lineage>
        <taxon>Bacteria</taxon>
        <taxon>Bacillati</taxon>
        <taxon>Bacillota</taxon>
        <taxon>Clostridia</taxon>
        <taxon>Eubacteriales</taxon>
        <taxon>Oscillospiraceae</taxon>
        <taxon>Ruthenibacterium</taxon>
    </lineage>
</organism>
<evidence type="ECO:0000313" key="2">
    <source>
        <dbReference type="Proteomes" id="UP000824209"/>
    </source>
</evidence>
<protein>
    <submittedName>
        <fullName evidence="1">Uncharacterized protein</fullName>
    </submittedName>
</protein>
<gene>
    <name evidence="1" type="ORF">H9943_02770</name>
</gene>
<reference evidence="1" key="2">
    <citation type="submission" date="2021-04" db="EMBL/GenBank/DDBJ databases">
        <authorList>
            <person name="Gilroy R."/>
        </authorList>
    </citation>
    <scope>NUCLEOTIDE SEQUENCE</scope>
    <source>
        <strain evidence="1">ChiBcec8-14828</strain>
    </source>
</reference>
<evidence type="ECO:0000313" key="1">
    <source>
        <dbReference type="EMBL" id="HJB39301.1"/>
    </source>
</evidence>
<name>A0A9D2M251_9FIRM</name>
<dbReference type="EMBL" id="DWYA01000028">
    <property type="protein sequence ID" value="HJB39301.1"/>
    <property type="molecule type" value="Genomic_DNA"/>
</dbReference>
<accession>A0A9D2M251</accession>
<dbReference type="Proteomes" id="UP000824209">
    <property type="component" value="Unassembled WGS sequence"/>
</dbReference>
<dbReference type="AlphaFoldDB" id="A0A9D2M251"/>
<sequence>MMEEELHRLFEQYTAMPHGLERMNAIREAVKKADEWGDDYWRLRNRYKLVVEQYRYDDSGKVLPVLAEYVAIFEKKYYDTGKSPTHQQLDDYLYLLDLSLNVFGMLPQLPLAQCRQLEEQYWNALKRFGYGKADYYDRRYFQLRYEDRLEEAEEVFELWEKERQGNAHQVTSCEGCIKSIQIRHKLHQGKRDEALKLARPLMDGTIQCSYEPWRSLRLFMNNSRNRGERGGMKYYGRQLIRRLGWDENADEMSLLSYDALFDLPRGFKTVETSLGEIFGEWDQGSRWRGFMDAWLFFSQAAHTYETVSLAMPESFPLYREDGEYNTAELAQWFHEGALEIARKFDERNQSSYYQNKMQRAWNGMQKMTGESNE</sequence>
<proteinExistence type="predicted"/>
<comment type="caution">
    <text evidence="1">The sequence shown here is derived from an EMBL/GenBank/DDBJ whole genome shotgun (WGS) entry which is preliminary data.</text>
</comment>
<reference evidence="1" key="1">
    <citation type="journal article" date="2021" name="PeerJ">
        <title>Extensive microbial diversity within the chicken gut microbiome revealed by metagenomics and culture.</title>
        <authorList>
            <person name="Gilroy R."/>
            <person name="Ravi A."/>
            <person name="Getino M."/>
            <person name="Pursley I."/>
            <person name="Horton D.L."/>
            <person name="Alikhan N.F."/>
            <person name="Baker D."/>
            <person name="Gharbi K."/>
            <person name="Hall N."/>
            <person name="Watson M."/>
            <person name="Adriaenssens E.M."/>
            <person name="Foster-Nyarko E."/>
            <person name="Jarju S."/>
            <person name="Secka A."/>
            <person name="Antonio M."/>
            <person name="Oren A."/>
            <person name="Chaudhuri R.R."/>
            <person name="La Ragione R."/>
            <person name="Hildebrand F."/>
            <person name="Pallen M.J."/>
        </authorList>
    </citation>
    <scope>NUCLEOTIDE SEQUENCE</scope>
    <source>
        <strain evidence="1">ChiBcec8-14828</strain>
    </source>
</reference>